<evidence type="ECO:0000313" key="5">
    <source>
        <dbReference type="Proteomes" id="UP001332192"/>
    </source>
</evidence>
<dbReference type="PROSITE" id="PS51318">
    <property type="entry name" value="TAT"/>
    <property type="match status" value="1"/>
</dbReference>
<sequence>MDPKDTSPAFFASDRASSGLTRRTLITRAAAGALASAAAGPFVFVRRASAQAARSLKILQWSHFVPAYDAWFDRWAREWGQKHDPPVDVTVDHISFADLVPRANAEVAAQQGHDLFMFISPPAAFEPEVVDMADLVREAEKRHGPILDLAKRSTYNPVTGKWFGFSDNYVPDPGNYLKSVWQAIGMPDGPDRWEQLIEAGRAIRQKFPNIQIPIGIGLSQDIDSNMATRAIMWSFGASVQDKNGKVVLDSPETVQAVAFGVRLFREAMSPAVLSWNASSNNQAFNAGQTAYILNSISAYRTAQDNKLPVADDTFFVDALKGPTGLQWASEHVMGVYVVWKFSRAQELAKEFLLALVDNYRDAVMASKLYNFPSFPGSVADPGTPVAQKPAAGQRWIESVCDNDPFGSKPANKLAPIKTALKWSTNVGHPGPANPAIGEIFDTFVLPDMFAKAATGQMNVADAVKEADRRAKEIFAKWRQRGLVA</sequence>
<name>A0ABZ1BYM9_9FIRM</name>
<comment type="similarity">
    <text evidence="1">Belongs to the bacterial solute-binding protein 1 family.</text>
</comment>
<dbReference type="EMBL" id="CP141615">
    <property type="protein sequence ID" value="WRP17907.1"/>
    <property type="molecule type" value="Genomic_DNA"/>
</dbReference>
<evidence type="ECO:0000256" key="1">
    <source>
        <dbReference type="ARBA" id="ARBA00008520"/>
    </source>
</evidence>
<keyword evidence="5" id="KW-1185">Reference proteome</keyword>
<dbReference type="InterPro" id="IPR006059">
    <property type="entry name" value="SBP"/>
</dbReference>
<dbReference type="SUPFAM" id="SSF53850">
    <property type="entry name" value="Periplasmic binding protein-like II"/>
    <property type="match status" value="1"/>
</dbReference>
<dbReference type="PANTHER" id="PTHR30061">
    <property type="entry name" value="MALTOSE-BINDING PERIPLASMIC PROTEIN"/>
    <property type="match status" value="1"/>
</dbReference>
<dbReference type="Gene3D" id="3.40.190.10">
    <property type="entry name" value="Periplasmic binding protein-like II"/>
    <property type="match status" value="1"/>
</dbReference>
<keyword evidence="3" id="KW-0732">Signal</keyword>
<proteinExistence type="inferred from homology"/>
<reference evidence="4 5" key="1">
    <citation type="journal article" date="2024" name="Front. Microbiol.">
        <title>Novel thermophilic genera Geochorda gen. nov. and Carboxydochorda gen. nov. from the deep terrestrial subsurface reveal the ecophysiological diversity in the class Limnochordia.</title>
        <authorList>
            <person name="Karnachuk O.V."/>
            <person name="Lukina A.P."/>
            <person name="Avakyan M.R."/>
            <person name="Kadnikov V.V."/>
            <person name="Begmatov S."/>
            <person name="Beletsky A.V."/>
            <person name="Vlasova K.G."/>
            <person name="Novikov A.A."/>
            <person name="Shcherbakova V.A."/>
            <person name="Mardanov A.V."/>
            <person name="Ravin N.V."/>
        </authorList>
    </citation>
    <scope>NUCLEOTIDE SEQUENCE [LARGE SCALE GENOMIC DNA]</scope>
    <source>
        <strain evidence="4 5">L945</strain>
    </source>
</reference>
<dbReference type="RefSeq" id="WP_324717178.1">
    <property type="nucleotide sequence ID" value="NZ_CP141615.1"/>
</dbReference>
<accession>A0ABZ1BYM9</accession>
<dbReference type="Proteomes" id="UP001332192">
    <property type="component" value="Chromosome"/>
</dbReference>
<dbReference type="PANTHER" id="PTHR30061:SF50">
    <property type="entry name" value="MALTOSE_MALTODEXTRIN-BINDING PERIPLASMIC PROTEIN"/>
    <property type="match status" value="1"/>
</dbReference>
<dbReference type="Pfam" id="PF01547">
    <property type="entry name" value="SBP_bac_1"/>
    <property type="match status" value="1"/>
</dbReference>
<gene>
    <name evidence="4" type="ORF">U7230_02525</name>
</gene>
<keyword evidence="2" id="KW-0813">Transport</keyword>
<dbReference type="InterPro" id="IPR006311">
    <property type="entry name" value="TAT_signal"/>
</dbReference>
<evidence type="ECO:0000313" key="4">
    <source>
        <dbReference type="EMBL" id="WRP17907.1"/>
    </source>
</evidence>
<protein>
    <submittedName>
        <fullName evidence="4">ABC transporter substrate-binding protein</fullName>
    </submittedName>
</protein>
<evidence type="ECO:0000256" key="3">
    <source>
        <dbReference type="ARBA" id="ARBA00022729"/>
    </source>
</evidence>
<evidence type="ECO:0000256" key="2">
    <source>
        <dbReference type="ARBA" id="ARBA00022448"/>
    </source>
</evidence>
<organism evidence="4 5">
    <name type="scientific">Carboxydichorda subterranea</name>
    <dbReference type="NCBI Taxonomy" id="3109565"/>
    <lineage>
        <taxon>Bacteria</taxon>
        <taxon>Bacillati</taxon>
        <taxon>Bacillota</taxon>
        <taxon>Limnochordia</taxon>
        <taxon>Limnochordales</taxon>
        <taxon>Geochordaceae</taxon>
        <taxon>Carboxydichorda</taxon>
    </lineage>
</organism>